<dbReference type="RefSeq" id="WP_163844461.1">
    <property type="nucleotide sequence ID" value="NZ_JAAGVB010000016.1"/>
</dbReference>
<keyword evidence="1" id="KW-0472">Membrane</keyword>
<reference evidence="2 3" key="1">
    <citation type="submission" date="2020-01" db="EMBL/GenBank/DDBJ databases">
        <title>Genetics and antimicrobial susceptibilities of Nocardia species isolated from the soil; a comparison with species isolated from humans.</title>
        <authorList>
            <person name="Carrasco G."/>
            <person name="Monzon S."/>
            <person name="Sansegundo M."/>
            <person name="Garcia E."/>
            <person name="Garrido N."/>
            <person name="Medina M.J."/>
            <person name="Villalon P."/>
            <person name="Ramirez-Arocha A.C."/>
            <person name="Jimenez P."/>
            <person name="Cuesta I."/>
            <person name="Valdezate S."/>
        </authorList>
    </citation>
    <scope>NUCLEOTIDE SEQUENCE [LARGE SCALE GENOMIC DNA]</scope>
    <source>
        <strain evidence="2 3">CNM20110626</strain>
    </source>
</reference>
<feature type="transmembrane region" description="Helical" evidence="1">
    <location>
        <begin position="140"/>
        <end position="163"/>
    </location>
</feature>
<dbReference type="InterPro" id="IPR021215">
    <property type="entry name" value="DUF2752"/>
</dbReference>
<comment type="caution">
    <text evidence="2">The sequence shown here is derived from an EMBL/GenBank/DDBJ whole genome shotgun (WGS) entry which is preliminary data.</text>
</comment>
<evidence type="ECO:0000256" key="1">
    <source>
        <dbReference type="SAM" id="Phobius"/>
    </source>
</evidence>
<protein>
    <submittedName>
        <fullName evidence="2">DUF2752 domain-containing protein</fullName>
    </submittedName>
</protein>
<name>A0A6P1CNR1_9NOCA</name>
<evidence type="ECO:0000313" key="2">
    <source>
        <dbReference type="EMBL" id="NEW33313.1"/>
    </source>
</evidence>
<dbReference type="EMBL" id="JAAGVB010000016">
    <property type="protein sequence ID" value="NEW33313.1"/>
    <property type="molecule type" value="Genomic_DNA"/>
</dbReference>
<gene>
    <name evidence="2" type="ORF">GV791_12185</name>
</gene>
<keyword evidence="1" id="KW-0812">Transmembrane</keyword>
<dbReference type="Proteomes" id="UP000471166">
    <property type="component" value="Unassembled WGS sequence"/>
</dbReference>
<evidence type="ECO:0000313" key="3">
    <source>
        <dbReference type="Proteomes" id="UP000471166"/>
    </source>
</evidence>
<proteinExistence type="predicted"/>
<feature type="transmembrane region" description="Helical" evidence="1">
    <location>
        <begin position="48"/>
        <end position="69"/>
    </location>
</feature>
<sequence length="179" mass="19202">MSEQPNRLGEGFSLSAFGEEFPVQGKESMMTDRSIAPDTAARRRGDRLLWLTVSAVVIAAAATALRVVGVPSVDLHVPTHFLGLMDPFCGGTRATYLLLAGDVSESLRYNPGVLVLVLAVVVLALARGAVGVLTGHWLQIALRLGMGRALWVVVVIAVLALWVRQQINADLLTQPWPVP</sequence>
<feature type="transmembrane region" description="Helical" evidence="1">
    <location>
        <begin position="113"/>
        <end position="134"/>
    </location>
</feature>
<organism evidence="2 3">
    <name type="scientific">Nocardia cyriacigeorgica</name>
    <dbReference type="NCBI Taxonomy" id="135487"/>
    <lineage>
        <taxon>Bacteria</taxon>
        <taxon>Bacillati</taxon>
        <taxon>Actinomycetota</taxon>
        <taxon>Actinomycetes</taxon>
        <taxon>Mycobacteriales</taxon>
        <taxon>Nocardiaceae</taxon>
        <taxon>Nocardia</taxon>
    </lineage>
</organism>
<accession>A0A6P1CNR1</accession>
<dbReference type="Pfam" id="PF10825">
    <property type="entry name" value="DUF2752"/>
    <property type="match status" value="1"/>
</dbReference>
<keyword evidence="1" id="KW-1133">Transmembrane helix</keyword>
<dbReference type="AlphaFoldDB" id="A0A6P1CNR1"/>